<organism evidence="1 2">
    <name type="scientific">Pseudoloma neurophilia</name>
    <dbReference type="NCBI Taxonomy" id="146866"/>
    <lineage>
        <taxon>Eukaryota</taxon>
        <taxon>Fungi</taxon>
        <taxon>Fungi incertae sedis</taxon>
        <taxon>Microsporidia</taxon>
        <taxon>Pseudoloma</taxon>
    </lineage>
</organism>
<evidence type="ECO:0000313" key="2">
    <source>
        <dbReference type="Proteomes" id="UP000051530"/>
    </source>
</evidence>
<proteinExistence type="predicted"/>
<accession>A0A0R0LXV4</accession>
<reference evidence="1 2" key="1">
    <citation type="submission" date="2015-07" db="EMBL/GenBank/DDBJ databases">
        <title>The genome of Pseudoloma neurophilia, a relevant intracellular parasite of the zebrafish.</title>
        <authorList>
            <person name="Ndikumana S."/>
            <person name="Pelin A."/>
            <person name="Sanders J."/>
            <person name="Corradi N."/>
        </authorList>
    </citation>
    <scope>NUCLEOTIDE SEQUENCE [LARGE SCALE GENOMIC DNA]</scope>
    <source>
        <strain evidence="1 2">MK1</strain>
    </source>
</reference>
<name>A0A0R0LXV4_9MICR</name>
<protein>
    <submittedName>
        <fullName evidence="1">Uncharacterized protein</fullName>
    </submittedName>
</protein>
<dbReference type="VEuPathDB" id="MicrosporidiaDB:M153_12549000338"/>
<dbReference type="Proteomes" id="UP000051530">
    <property type="component" value="Unassembled WGS sequence"/>
</dbReference>
<feature type="non-terminal residue" evidence="1">
    <location>
        <position position="167"/>
    </location>
</feature>
<dbReference type="EMBL" id="LGUB01001232">
    <property type="protein sequence ID" value="KRH92079.1"/>
    <property type="molecule type" value="Genomic_DNA"/>
</dbReference>
<keyword evidence="2" id="KW-1185">Reference proteome</keyword>
<sequence length="167" mass="19981">MFIQTVDPCRFNYLKKRIETDSEILPLFDDTLLTKTTNVKLLAIHVHEPVVYTFTDCSKIIHKETIKKLETPKKEKQPSEIFDAFFEPNFFDLMISHFENIVMCMSRIDHEKWKLSILLSFFDEQSAEEMIKMPKMLIQKYNFENNKDLKLFDSFTENQKKILFLPE</sequence>
<gene>
    <name evidence="1" type="ORF">M153_12549000338</name>
</gene>
<evidence type="ECO:0000313" key="1">
    <source>
        <dbReference type="EMBL" id="KRH92079.1"/>
    </source>
</evidence>
<dbReference type="OrthoDB" id="2199714at2759"/>
<dbReference type="AlphaFoldDB" id="A0A0R0LXV4"/>
<comment type="caution">
    <text evidence="1">The sequence shown here is derived from an EMBL/GenBank/DDBJ whole genome shotgun (WGS) entry which is preliminary data.</text>
</comment>